<proteinExistence type="predicted"/>
<sequence length="734" mass="83036">MGSEVEGNPNPPELHRLADKSRSVVTSTETEESSATKNDDVHPRLDVLSADTHANRSADNHSETTTSNETKIIAQRQSDNNLPSTTEHDHVLPHRGDDDEIDLTEERAEDLNSPPSTTPSDNVANDRDLISADSEINLKEERTENLNSTNQKDDVPDTIHNTDGHLRAVLPHSYLPKPQMPPAMDNPPSAKNDGSASLPAVDMPAIGKFFRQRSLAIARGISSLMDENDEGSKKKNNERIMEFNLSGLKVVVKEKKRDDQVMKGRISLFSRSNCRDSTAVRKFFRETGMKFVEINIDVYPEREGELRERTGTTAVPAIFFNEKLFGGLVALNSLRNSGILEQKLWKEVMTVKCPDEAPAPPVYGFDNANVDDRTDEMVGYVKVLRQKLPIQDRVIAMKMKIVHNCFSGAELVEVLIHHLDCGRKKAAEIGKQLSKKHFIHPVFGGKDFEDGNHLYRFLEHEPYIISCFNFRNITNDNEPKPAIAVCQRLTKLMSAILESYSTDDRQYLDYAAIGKSEEFRRYVIAAQDLQRINVQELSEKERLAFFMNLYNAMVIHALTRVGSPQGVLDRNFFYSEFQYVVGGLPYCLNSIKNGILRCNQRPPYSLMKTFRSGHKQLELALVKMNPLIHFGICNGTKSSPKVRFFSTQGVVEELRRAAREFFEEGGVEVNLDKRTVYLSPIIKWYDMDFGQGKDFLKWVIQYLDPTKAGFLTHLLGDGGPVHISYQSYDWSINS</sequence>
<feature type="compositionally biased region" description="Basic and acidic residues" evidence="1">
    <location>
        <begin position="124"/>
        <end position="144"/>
    </location>
</feature>
<dbReference type="PANTHER" id="PTHR46361:SF1">
    <property type="entry name" value="F26K24.21 PROTEIN"/>
    <property type="match status" value="1"/>
</dbReference>
<dbReference type="EMBL" id="JAWXYG010000009">
    <property type="protein sequence ID" value="KAK4264131.1"/>
    <property type="molecule type" value="Genomic_DNA"/>
</dbReference>
<gene>
    <name evidence="3" type="ORF">QN277_029462</name>
</gene>
<name>A0AAE1MKV2_9FABA</name>
<dbReference type="Pfam" id="PF00610">
    <property type="entry name" value="DEP"/>
    <property type="match status" value="1"/>
</dbReference>
<dbReference type="InterPro" id="IPR000591">
    <property type="entry name" value="DEP_dom"/>
</dbReference>
<evidence type="ECO:0000256" key="1">
    <source>
        <dbReference type="SAM" id="MobiDB-lite"/>
    </source>
</evidence>
<dbReference type="SMART" id="SM00049">
    <property type="entry name" value="DEP"/>
    <property type="match status" value="1"/>
</dbReference>
<reference evidence="3" key="1">
    <citation type="submission" date="2023-10" db="EMBL/GenBank/DDBJ databases">
        <title>Chromosome-level genome of the transformable northern wattle, Acacia crassicarpa.</title>
        <authorList>
            <person name="Massaro I."/>
            <person name="Sinha N.R."/>
            <person name="Poethig S."/>
            <person name="Leichty A.R."/>
        </authorList>
    </citation>
    <scope>NUCLEOTIDE SEQUENCE</scope>
    <source>
        <strain evidence="3">Acra3RX</strain>
        <tissue evidence="3">Leaf</tissue>
    </source>
</reference>
<evidence type="ECO:0000313" key="3">
    <source>
        <dbReference type="EMBL" id="KAK4264131.1"/>
    </source>
</evidence>
<comment type="caution">
    <text evidence="3">The sequence shown here is derived from an EMBL/GenBank/DDBJ whole genome shotgun (WGS) entry which is preliminary data.</text>
</comment>
<dbReference type="SUPFAM" id="SSF46785">
    <property type="entry name" value="Winged helix' DNA-binding domain"/>
    <property type="match status" value="1"/>
</dbReference>
<feature type="compositionally biased region" description="Basic and acidic residues" evidence="1">
    <location>
        <begin position="13"/>
        <end position="22"/>
    </location>
</feature>
<feature type="region of interest" description="Disordered" evidence="1">
    <location>
        <begin position="1"/>
        <end position="198"/>
    </location>
</feature>
<dbReference type="Pfam" id="PF00462">
    <property type="entry name" value="Glutaredoxin"/>
    <property type="match status" value="1"/>
</dbReference>
<dbReference type="PROSITE" id="PS51354">
    <property type="entry name" value="GLUTAREDOXIN_2"/>
    <property type="match status" value="1"/>
</dbReference>
<dbReference type="Proteomes" id="UP001293593">
    <property type="component" value="Unassembled WGS sequence"/>
</dbReference>
<organism evidence="3 4">
    <name type="scientific">Acacia crassicarpa</name>
    <name type="common">northern wattle</name>
    <dbReference type="NCBI Taxonomy" id="499986"/>
    <lineage>
        <taxon>Eukaryota</taxon>
        <taxon>Viridiplantae</taxon>
        <taxon>Streptophyta</taxon>
        <taxon>Embryophyta</taxon>
        <taxon>Tracheophyta</taxon>
        <taxon>Spermatophyta</taxon>
        <taxon>Magnoliopsida</taxon>
        <taxon>eudicotyledons</taxon>
        <taxon>Gunneridae</taxon>
        <taxon>Pentapetalae</taxon>
        <taxon>rosids</taxon>
        <taxon>fabids</taxon>
        <taxon>Fabales</taxon>
        <taxon>Fabaceae</taxon>
        <taxon>Caesalpinioideae</taxon>
        <taxon>mimosoid clade</taxon>
        <taxon>Acacieae</taxon>
        <taxon>Acacia</taxon>
    </lineage>
</organism>
<dbReference type="InterPro" id="IPR036388">
    <property type="entry name" value="WH-like_DNA-bd_sf"/>
</dbReference>
<evidence type="ECO:0000259" key="2">
    <source>
        <dbReference type="SMART" id="SM00049"/>
    </source>
</evidence>
<dbReference type="SUPFAM" id="SSF52833">
    <property type="entry name" value="Thioredoxin-like"/>
    <property type="match status" value="1"/>
</dbReference>
<feature type="compositionally biased region" description="Basic and acidic residues" evidence="1">
    <location>
        <begin position="86"/>
        <end position="97"/>
    </location>
</feature>
<evidence type="ECO:0000313" key="4">
    <source>
        <dbReference type="Proteomes" id="UP001293593"/>
    </source>
</evidence>
<accession>A0AAE1MKV2</accession>
<feature type="compositionally biased region" description="Basic and acidic residues" evidence="1">
    <location>
        <begin position="151"/>
        <end position="166"/>
    </location>
</feature>
<feature type="domain" description="DEP" evidence="2">
    <location>
        <begin position="384"/>
        <end position="459"/>
    </location>
</feature>
<dbReference type="GO" id="GO:0035556">
    <property type="term" value="P:intracellular signal transduction"/>
    <property type="evidence" value="ECO:0007669"/>
    <property type="project" value="InterPro"/>
</dbReference>
<dbReference type="Pfam" id="PF04784">
    <property type="entry name" value="DUF547"/>
    <property type="match status" value="1"/>
</dbReference>
<dbReference type="CDD" id="cd04371">
    <property type="entry name" value="DEP"/>
    <property type="match status" value="1"/>
</dbReference>
<dbReference type="AlphaFoldDB" id="A0AAE1MKV2"/>
<dbReference type="Gene3D" id="3.40.30.10">
    <property type="entry name" value="Glutaredoxin"/>
    <property type="match status" value="1"/>
</dbReference>
<dbReference type="PANTHER" id="PTHR46361">
    <property type="entry name" value="ELECTRON CARRIER/ PROTEIN DISULFIDE OXIDOREDUCTASE"/>
    <property type="match status" value="1"/>
</dbReference>
<feature type="compositionally biased region" description="Basic and acidic residues" evidence="1">
    <location>
        <begin position="53"/>
        <end position="62"/>
    </location>
</feature>
<feature type="compositionally biased region" description="Polar residues" evidence="1">
    <location>
        <begin position="63"/>
        <end position="85"/>
    </location>
</feature>
<dbReference type="Gene3D" id="1.10.10.10">
    <property type="entry name" value="Winged helix-like DNA-binding domain superfamily/Winged helix DNA-binding domain"/>
    <property type="match status" value="1"/>
</dbReference>
<feature type="compositionally biased region" description="Polar residues" evidence="1">
    <location>
        <begin position="113"/>
        <end position="123"/>
    </location>
</feature>
<dbReference type="InterPro" id="IPR006869">
    <property type="entry name" value="DUF547"/>
</dbReference>
<protein>
    <recommendedName>
        <fullName evidence="2">DEP domain-containing protein</fullName>
    </recommendedName>
</protein>
<dbReference type="InterPro" id="IPR002109">
    <property type="entry name" value="Glutaredoxin"/>
</dbReference>
<dbReference type="InterPro" id="IPR036249">
    <property type="entry name" value="Thioredoxin-like_sf"/>
</dbReference>
<dbReference type="InterPro" id="IPR036390">
    <property type="entry name" value="WH_DNA-bd_sf"/>
</dbReference>
<keyword evidence="4" id="KW-1185">Reference proteome</keyword>